<dbReference type="InterPro" id="IPR000276">
    <property type="entry name" value="GPCR_Rhodpsn"/>
</dbReference>
<evidence type="ECO:0000313" key="11">
    <source>
        <dbReference type="Proteomes" id="UP000695022"/>
    </source>
</evidence>
<dbReference type="InterPro" id="IPR017452">
    <property type="entry name" value="GPCR_Rhodpsn_7TM"/>
</dbReference>
<evidence type="ECO:0000256" key="3">
    <source>
        <dbReference type="ARBA" id="ARBA00022692"/>
    </source>
</evidence>
<dbReference type="PRINTS" id="PR00237">
    <property type="entry name" value="GPCRRHODOPSN"/>
</dbReference>
<dbReference type="PANTHER" id="PTHR24248:SF192">
    <property type="entry name" value="G-PROTEIN COUPLED RECEPTORS FAMILY 1 PROFILE DOMAIN-CONTAINING PROTEIN"/>
    <property type="match status" value="1"/>
</dbReference>
<evidence type="ECO:0000256" key="5">
    <source>
        <dbReference type="ARBA" id="ARBA00023040"/>
    </source>
</evidence>
<dbReference type="PANTHER" id="PTHR24248">
    <property type="entry name" value="ADRENERGIC RECEPTOR-RELATED G-PROTEIN COUPLED RECEPTOR"/>
    <property type="match status" value="1"/>
</dbReference>
<keyword evidence="3 9" id="KW-0812">Transmembrane</keyword>
<organism evidence="11 12">
    <name type="scientific">Priapulus caudatus</name>
    <name type="common">Priapulid worm</name>
    <dbReference type="NCBI Taxonomy" id="37621"/>
    <lineage>
        <taxon>Eukaryota</taxon>
        <taxon>Metazoa</taxon>
        <taxon>Ecdysozoa</taxon>
        <taxon>Scalidophora</taxon>
        <taxon>Priapulida</taxon>
        <taxon>Priapulimorpha</taxon>
        <taxon>Priapulimorphida</taxon>
        <taxon>Priapulidae</taxon>
        <taxon>Priapulus</taxon>
    </lineage>
</organism>
<feature type="transmembrane region" description="Helical" evidence="9">
    <location>
        <begin position="121"/>
        <end position="141"/>
    </location>
</feature>
<dbReference type="GeneID" id="106807864"/>
<evidence type="ECO:0000256" key="6">
    <source>
        <dbReference type="ARBA" id="ARBA00023136"/>
    </source>
</evidence>
<feature type="transmembrane region" description="Helical" evidence="9">
    <location>
        <begin position="45"/>
        <end position="67"/>
    </location>
</feature>
<accession>A0ABM1E0X1</accession>
<name>A0ABM1E0X1_PRICU</name>
<feature type="transmembrane region" description="Helical" evidence="9">
    <location>
        <begin position="79"/>
        <end position="100"/>
    </location>
</feature>
<dbReference type="SUPFAM" id="SSF81321">
    <property type="entry name" value="Family A G protein-coupled receptor-like"/>
    <property type="match status" value="1"/>
</dbReference>
<evidence type="ECO:0000256" key="1">
    <source>
        <dbReference type="ARBA" id="ARBA00004651"/>
    </source>
</evidence>
<gene>
    <name evidence="12" type="primary">LOC106807864</name>
</gene>
<evidence type="ECO:0000256" key="9">
    <source>
        <dbReference type="SAM" id="Phobius"/>
    </source>
</evidence>
<keyword evidence="5" id="KW-0297">G-protein coupled receptor</keyword>
<sequence>MRLSLSFIYGFQGVLSVFCLFIIATNTVVIVAVRRFKRLQNFTNWFVVNLAVTDLLVGVNVAVTFPLTTFHVERATCLVSVFLGLVHTTESVIMLLVVTVERFIAISCPMSYKLCFNPRSVRLMIAATWLYSVAVSTPTLFADTYADVGRCLSEMVVNKLALYVLFVHLIVIMVAMSSLYAHMYTVVRRRHRRRLATTTSTRRREHAARFQRWNRTAKLMLIVVVAHVVCTLPYVLNSLVLAVRGYSAAYAAGRRITMMMVFLNSAVNPWIYAYVNDEFRTAFRELLSCGRASASAVVHPEVPHSNVVRPITEVTPSSVRAAATSSATMQSAISRPSEAVGCQVAPADVASDAADDGRASVSAKTGNLLAVPVVCREISRVDATHAGCDVGCVGPPGGDDINPVDINT</sequence>
<evidence type="ECO:0000256" key="4">
    <source>
        <dbReference type="ARBA" id="ARBA00022989"/>
    </source>
</evidence>
<keyword evidence="2" id="KW-1003">Cell membrane</keyword>
<evidence type="ECO:0000256" key="8">
    <source>
        <dbReference type="ARBA" id="ARBA00023224"/>
    </source>
</evidence>
<evidence type="ECO:0000256" key="2">
    <source>
        <dbReference type="ARBA" id="ARBA00022475"/>
    </source>
</evidence>
<keyword evidence="11" id="KW-1185">Reference proteome</keyword>
<feature type="transmembrane region" description="Helical" evidence="9">
    <location>
        <begin position="219"/>
        <end position="236"/>
    </location>
</feature>
<evidence type="ECO:0000313" key="12">
    <source>
        <dbReference type="RefSeq" id="XP_014665842.1"/>
    </source>
</evidence>
<dbReference type="SMART" id="SM01381">
    <property type="entry name" value="7TM_GPCR_Srsx"/>
    <property type="match status" value="1"/>
</dbReference>
<dbReference type="RefSeq" id="XP_014665842.1">
    <property type="nucleotide sequence ID" value="XM_014810356.1"/>
</dbReference>
<reference evidence="12" key="1">
    <citation type="submission" date="2025-08" db="UniProtKB">
        <authorList>
            <consortium name="RefSeq"/>
        </authorList>
    </citation>
    <scope>IDENTIFICATION</scope>
</reference>
<proteinExistence type="predicted"/>
<keyword evidence="4 9" id="KW-1133">Transmembrane helix</keyword>
<keyword evidence="8" id="KW-0807">Transducer</keyword>
<keyword evidence="6 9" id="KW-0472">Membrane</keyword>
<keyword evidence="7" id="KW-0675">Receptor</keyword>
<dbReference type="Proteomes" id="UP000695022">
    <property type="component" value="Unplaced"/>
</dbReference>
<protein>
    <submittedName>
        <fullName evidence="12">Histamine H2 receptor-like</fullName>
    </submittedName>
</protein>
<evidence type="ECO:0000259" key="10">
    <source>
        <dbReference type="PROSITE" id="PS50262"/>
    </source>
</evidence>
<dbReference type="Pfam" id="PF00001">
    <property type="entry name" value="7tm_1"/>
    <property type="match status" value="1"/>
</dbReference>
<dbReference type="Gene3D" id="1.20.1070.10">
    <property type="entry name" value="Rhodopsin 7-helix transmembrane proteins"/>
    <property type="match status" value="1"/>
</dbReference>
<feature type="transmembrane region" description="Helical" evidence="9">
    <location>
        <begin position="256"/>
        <end position="275"/>
    </location>
</feature>
<feature type="transmembrane region" description="Helical" evidence="9">
    <location>
        <begin position="6"/>
        <end position="33"/>
    </location>
</feature>
<dbReference type="PROSITE" id="PS50262">
    <property type="entry name" value="G_PROTEIN_RECEP_F1_2"/>
    <property type="match status" value="1"/>
</dbReference>
<feature type="domain" description="G-protein coupled receptors family 1 profile" evidence="10">
    <location>
        <begin position="25"/>
        <end position="272"/>
    </location>
</feature>
<feature type="transmembrane region" description="Helical" evidence="9">
    <location>
        <begin position="161"/>
        <end position="184"/>
    </location>
</feature>
<comment type="subcellular location">
    <subcellularLocation>
        <location evidence="1">Cell membrane</location>
        <topology evidence="1">Multi-pass membrane protein</topology>
    </subcellularLocation>
</comment>
<evidence type="ECO:0000256" key="7">
    <source>
        <dbReference type="ARBA" id="ARBA00023170"/>
    </source>
</evidence>